<dbReference type="Proteomes" id="UP000054709">
    <property type="component" value="Unassembled WGS sequence"/>
</dbReference>
<dbReference type="OrthoDB" id="2599993at2"/>
<dbReference type="EMBL" id="LCZJ02000019">
    <property type="protein sequence ID" value="KTD86864.1"/>
    <property type="molecule type" value="Genomic_DNA"/>
</dbReference>
<name>A0A0W1B029_9BACL</name>
<keyword evidence="1" id="KW-0732">Signal</keyword>
<evidence type="ECO:0000313" key="3">
    <source>
        <dbReference type="Proteomes" id="UP000054709"/>
    </source>
</evidence>
<evidence type="ECO:0000313" key="2">
    <source>
        <dbReference type="EMBL" id="KTD86864.1"/>
    </source>
</evidence>
<keyword evidence="3" id="KW-1185">Reference proteome</keyword>
<sequence>MKRLSQCFILCTIIFALIMPSNVFAADKKLFNDASITLSSDVIPVGGTTKIKIRLLAEMTSLTYAKLTPEVSDESILTIELDGYSDYIITGVQEGSAEVVFNIPGWNEERYPITVLSRAAYEEKMKTPQEVIDFTTYSNQIAAIVKYDEIASEAYDKNRIDTGTNRKQRYTAFNNVILPNYTKLVVEAKKIKAPNPELQALHEIYLKALKTQLEAITMMKEGLYKTKISSTAFNAANKKMGEGVKYEGQFVDGINKYQKKYGIQD</sequence>
<organism evidence="2 3">
    <name type="scientific">Paenibacillus etheri</name>
    <dbReference type="NCBI Taxonomy" id="1306852"/>
    <lineage>
        <taxon>Bacteria</taxon>
        <taxon>Bacillati</taxon>
        <taxon>Bacillota</taxon>
        <taxon>Bacilli</taxon>
        <taxon>Bacillales</taxon>
        <taxon>Paenibacillaceae</taxon>
        <taxon>Paenibacillus</taxon>
    </lineage>
</organism>
<gene>
    <name evidence="2" type="ORF">UQ64_15675</name>
</gene>
<evidence type="ECO:0000256" key="1">
    <source>
        <dbReference type="SAM" id="SignalP"/>
    </source>
</evidence>
<comment type="caution">
    <text evidence="2">The sequence shown here is derived from an EMBL/GenBank/DDBJ whole genome shotgun (WGS) entry which is preliminary data.</text>
</comment>
<feature type="signal peptide" evidence="1">
    <location>
        <begin position="1"/>
        <end position="25"/>
    </location>
</feature>
<feature type="chain" id="PRO_5006920206" description="Copper amine oxidase-like N-terminal domain-containing protein" evidence="1">
    <location>
        <begin position="26"/>
        <end position="265"/>
    </location>
</feature>
<dbReference type="RefSeq" id="WP_060623752.1">
    <property type="nucleotide sequence ID" value="NZ_LCZJ02000019.1"/>
</dbReference>
<reference evidence="2 3" key="1">
    <citation type="journal article" date="2015" name="Int. Biodeterior. Biodegradation">
        <title>Physiological and genetic screening methods for the isolation of methyl tert-butyl ether-degrading bacteria for bioremediation purposes.</title>
        <authorList>
            <person name="Guisado I.M."/>
            <person name="Purswani J."/>
            <person name="Gonzalez Lopez J."/>
            <person name="Pozo C."/>
        </authorList>
    </citation>
    <scope>NUCLEOTIDE SEQUENCE [LARGE SCALE GENOMIC DNA]</scope>
    <source>
        <strain evidence="2 3">SH7</strain>
    </source>
</reference>
<accession>A0A0W1B029</accession>
<evidence type="ECO:0008006" key="4">
    <source>
        <dbReference type="Google" id="ProtNLM"/>
    </source>
</evidence>
<dbReference type="AlphaFoldDB" id="A0A0W1B029"/>
<protein>
    <recommendedName>
        <fullName evidence="4">Copper amine oxidase-like N-terminal domain-containing protein</fullName>
    </recommendedName>
</protein>
<proteinExistence type="predicted"/>